<dbReference type="OrthoDB" id="2371919at2759"/>
<keyword evidence="2" id="KW-1185">Reference proteome</keyword>
<dbReference type="EMBL" id="CACRXK020007924">
    <property type="protein sequence ID" value="CAB4013557.1"/>
    <property type="molecule type" value="Genomic_DNA"/>
</dbReference>
<reference evidence="1" key="1">
    <citation type="submission" date="2020-04" db="EMBL/GenBank/DDBJ databases">
        <authorList>
            <person name="Alioto T."/>
            <person name="Alioto T."/>
            <person name="Gomez Garrido J."/>
        </authorList>
    </citation>
    <scope>NUCLEOTIDE SEQUENCE</scope>
    <source>
        <strain evidence="1">A484AB</strain>
    </source>
</reference>
<dbReference type="InterPro" id="IPR043502">
    <property type="entry name" value="DNA/RNA_pol_sf"/>
</dbReference>
<dbReference type="InterPro" id="IPR043128">
    <property type="entry name" value="Rev_trsase/Diguanyl_cyclase"/>
</dbReference>
<dbReference type="PANTHER" id="PTHR33050:SF7">
    <property type="entry name" value="RIBONUCLEASE H"/>
    <property type="match status" value="1"/>
</dbReference>
<dbReference type="CDD" id="cd03714">
    <property type="entry name" value="RT_DIRS1"/>
    <property type="match status" value="1"/>
</dbReference>
<dbReference type="InterPro" id="IPR052055">
    <property type="entry name" value="Hepadnavirus_pol/RT"/>
</dbReference>
<dbReference type="AlphaFoldDB" id="A0A7D9ERI6"/>
<dbReference type="Pfam" id="PF00078">
    <property type="entry name" value="RVT_1"/>
    <property type="match status" value="1"/>
</dbReference>
<dbReference type="InterPro" id="IPR000477">
    <property type="entry name" value="RT_dom"/>
</dbReference>
<proteinExistence type="predicted"/>
<dbReference type="Proteomes" id="UP001152795">
    <property type="component" value="Unassembled WGS sequence"/>
</dbReference>
<dbReference type="Gene3D" id="3.30.70.270">
    <property type="match status" value="1"/>
</dbReference>
<comment type="caution">
    <text evidence="1">The sequence shown here is derived from an EMBL/GenBank/DDBJ whole genome shotgun (WGS) entry which is preliminary data.</text>
</comment>
<sequence>MVSLAQEEFSQICLDQVLNNGSKQDLRLQRLSGKHLEQATPFFVGRPSGDSTDLMGADKDSTSRPFACSVPEGPCSTGGTETEAVAHFQDLQIPRLTSHSTNKEIQTRLFTQRYVFRTFSGQFDSKYTSNGALKVFHPRMGNDHTGPLDPAGHPGLPDRTCNSSSATVITQCTEAFFNTRDCVGARGKRIVDEAGNSSSTIPKGRIYKFYLCGTQERWGNCPVVNLKPLNQFLGYKHFKMEGIHMLRDLLKKGDFLVKIDLKDAYLTVPIWKNHQKYLRFLWKDTMLEFACLPFGLATAPRVFTKLMKPVVGALRQRGIRLIIYLDDILIMAESHDLASHHAALTLNLLEGLGFIVNYQKSQLLPCQEMEFLGFLIDSNAMILQLPGEKLRKIRRKCQKLLDQTTISVRELSKFLGLLTSSIQAIFPVPIHSSLQTYEAQVALDQPAREEILWWRDHLHAWNGRALFQDPVELIIETDASRKR</sequence>
<dbReference type="SUPFAM" id="SSF56672">
    <property type="entry name" value="DNA/RNA polymerases"/>
    <property type="match status" value="1"/>
</dbReference>
<gene>
    <name evidence="1" type="ORF">PACLA_8A032609</name>
</gene>
<evidence type="ECO:0000313" key="2">
    <source>
        <dbReference type="Proteomes" id="UP001152795"/>
    </source>
</evidence>
<name>A0A7D9ERI6_PARCT</name>
<accession>A0A7D9ERI6</accession>
<dbReference type="PANTHER" id="PTHR33050">
    <property type="entry name" value="REVERSE TRANSCRIPTASE DOMAIN-CONTAINING PROTEIN"/>
    <property type="match status" value="1"/>
</dbReference>
<protein>
    <submittedName>
        <fullName evidence="1">Uncharacterized protein</fullName>
    </submittedName>
</protein>
<evidence type="ECO:0000313" key="1">
    <source>
        <dbReference type="EMBL" id="CAB4013557.1"/>
    </source>
</evidence>
<dbReference type="PROSITE" id="PS50878">
    <property type="entry name" value="RT_POL"/>
    <property type="match status" value="1"/>
</dbReference>
<dbReference type="Gene3D" id="3.10.10.10">
    <property type="entry name" value="HIV Type 1 Reverse Transcriptase, subunit A, domain 1"/>
    <property type="match status" value="1"/>
</dbReference>
<organism evidence="1 2">
    <name type="scientific">Paramuricea clavata</name>
    <name type="common">Red gorgonian</name>
    <name type="synonym">Violescent sea-whip</name>
    <dbReference type="NCBI Taxonomy" id="317549"/>
    <lineage>
        <taxon>Eukaryota</taxon>
        <taxon>Metazoa</taxon>
        <taxon>Cnidaria</taxon>
        <taxon>Anthozoa</taxon>
        <taxon>Octocorallia</taxon>
        <taxon>Malacalcyonacea</taxon>
        <taxon>Plexauridae</taxon>
        <taxon>Paramuricea</taxon>
    </lineage>
</organism>